<evidence type="ECO:0000256" key="4">
    <source>
        <dbReference type="ARBA" id="ARBA00022516"/>
    </source>
</evidence>
<evidence type="ECO:0000313" key="21">
    <source>
        <dbReference type="Proteomes" id="UP000244810"/>
    </source>
</evidence>
<dbReference type="Gene3D" id="1.10.287.3610">
    <property type="match status" value="1"/>
</dbReference>
<keyword evidence="18" id="KW-0460">Magnesium</keyword>
<evidence type="ECO:0000256" key="9">
    <source>
        <dbReference type="ARBA" id="ARBA00022840"/>
    </source>
</evidence>
<dbReference type="GO" id="GO:0016301">
    <property type="term" value="F:kinase activity"/>
    <property type="evidence" value="ECO:0007669"/>
    <property type="project" value="UniProtKB-KW"/>
</dbReference>
<feature type="binding site" evidence="18">
    <location>
        <position position="30"/>
    </location>
    <ligand>
        <name>a divalent metal cation</name>
        <dbReference type="ChEBI" id="CHEBI:60240"/>
    </ligand>
</feature>
<evidence type="ECO:0000256" key="3">
    <source>
        <dbReference type="ARBA" id="ARBA00022475"/>
    </source>
</evidence>
<dbReference type="OrthoDB" id="7871148at2"/>
<accession>A0A2T7UK12</accession>
<dbReference type="GO" id="GO:0008654">
    <property type="term" value="P:phospholipid biosynthetic process"/>
    <property type="evidence" value="ECO:0007669"/>
    <property type="project" value="UniProtKB-KW"/>
</dbReference>
<keyword evidence="21" id="KW-1185">Reference proteome</keyword>
<dbReference type="GO" id="GO:0046872">
    <property type="term" value="F:metal ion binding"/>
    <property type="evidence" value="ECO:0007669"/>
    <property type="project" value="UniProtKB-KW"/>
</dbReference>
<gene>
    <name evidence="20" type="ORF">DDE23_23630</name>
</gene>
<feature type="binding site" evidence="17">
    <location>
        <begin position="87"/>
        <end position="89"/>
    </location>
    <ligand>
        <name>ATP</name>
        <dbReference type="ChEBI" id="CHEBI:30616"/>
    </ligand>
</feature>
<comment type="cofactor">
    <cofactor evidence="18">
        <name>Mg(2+)</name>
        <dbReference type="ChEBI" id="CHEBI:18420"/>
    </cofactor>
    <text evidence="18">Mn(2+), Zn(2+), Cd(2+) and Co(2+) support activity to lesser extents.</text>
</comment>
<protein>
    <submittedName>
        <fullName evidence="20">Diacylglycerol kinase</fullName>
    </submittedName>
</protein>
<dbReference type="Proteomes" id="UP000244810">
    <property type="component" value="Unassembled WGS sequence"/>
</dbReference>
<dbReference type="PANTHER" id="PTHR34299:SF1">
    <property type="entry name" value="DIACYLGLYCEROL KINASE"/>
    <property type="match status" value="1"/>
</dbReference>
<keyword evidence="14" id="KW-1208">Phospholipid metabolism</keyword>
<evidence type="ECO:0000256" key="2">
    <source>
        <dbReference type="ARBA" id="ARBA00005967"/>
    </source>
</evidence>
<dbReference type="GO" id="GO:0005886">
    <property type="term" value="C:plasma membrane"/>
    <property type="evidence" value="ECO:0007669"/>
    <property type="project" value="UniProtKB-SubCell"/>
</dbReference>
<sequence length="124" mass="13233">MISWLGAQMRRIGWTCVWSWRGWIAAWATEPALRQWSLANLLSAAAAFWLPLTPAERGLILALGILLLAAELMNTAIESVVNLVSPEAHPLAAKAKDCGSACVALAALAAGIAWAVVLWGLWTG</sequence>
<keyword evidence="3" id="KW-1003">Cell membrane</keyword>
<evidence type="ECO:0000256" key="11">
    <source>
        <dbReference type="ARBA" id="ARBA00023098"/>
    </source>
</evidence>
<comment type="caution">
    <text evidence="20">The sequence shown here is derived from an EMBL/GenBank/DDBJ whole genome shotgun (WGS) entry which is preliminary data.</text>
</comment>
<evidence type="ECO:0000256" key="16">
    <source>
        <dbReference type="PIRSR" id="PIRSR600829-2"/>
    </source>
</evidence>
<feature type="binding site" evidence="16">
    <location>
        <begin position="114"/>
        <end position="119"/>
    </location>
    <ligand>
        <name>substrate</name>
    </ligand>
</feature>
<feature type="binding site" evidence="16">
    <location>
        <position position="57"/>
    </location>
    <ligand>
        <name>substrate</name>
    </ligand>
</feature>
<feature type="binding site" evidence="16">
    <location>
        <position position="71"/>
    </location>
    <ligand>
        <name>substrate</name>
    </ligand>
</feature>
<evidence type="ECO:0000256" key="18">
    <source>
        <dbReference type="PIRSR" id="PIRSR600829-4"/>
    </source>
</evidence>
<comment type="similarity">
    <text evidence="2">Belongs to the bacterial diacylglycerol kinase family.</text>
</comment>
<comment type="subcellular location">
    <subcellularLocation>
        <location evidence="1">Cell membrane</location>
        <topology evidence="1">Multi-pass membrane protein</topology>
    </subcellularLocation>
</comment>
<evidence type="ECO:0000256" key="1">
    <source>
        <dbReference type="ARBA" id="ARBA00004651"/>
    </source>
</evidence>
<evidence type="ECO:0000256" key="6">
    <source>
        <dbReference type="ARBA" id="ARBA00022692"/>
    </source>
</evidence>
<evidence type="ECO:0000256" key="10">
    <source>
        <dbReference type="ARBA" id="ARBA00022989"/>
    </source>
</evidence>
<evidence type="ECO:0000256" key="5">
    <source>
        <dbReference type="ARBA" id="ARBA00022679"/>
    </source>
</evidence>
<keyword evidence="12 19" id="KW-0472">Membrane</keyword>
<keyword evidence="5" id="KW-0808">Transferase</keyword>
<keyword evidence="11" id="KW-0443">Lipid metabolism</keyword>
<keyword evidence="18" id="KW-0479">Metal-binding</keyword>
<dbReference type="AlphaFoldDB" id="A0A2T7UK12"/>
<evidence type="ECO:0000256" key="13">
    <source>
        <dbReference type="ARBA" id="ARBA00023209"/>
    </source>
</evidence>
<keyword evidence="13" id="KW-0594">Phospholipid biosynthesis</keyword>
<evidence type="ECO:0000256" key="17">
    <source>
        <dbReference type="PIRSR" id="PIRSR600829-3"/>
    </source>
</evidence>
<evidence type="ECO:0000313" key="20">
    <source>
        <dbReference type="EMBL" id="PVE45004.1"/>
    </source>
</evidence>
<feature type="binding site" evidence="17">
    <location>
        <begin position="96"/>
        <end position="97"/>
    </location>
    <ligand>
        <name>ATP</name>
        <dbReference type="ChEBI" id="CHEBI:30616"/>
    </ligand>
</feature>
<evidence type="ECO:0000256" key="7">
    <source>
        <dbReference type="ARBA" id="ARBA00022741"/>
    </source>
</evidence>
<evidence type="ECO:0000256" key="19">
    <source>
        <dbReference type="SAM" id="Phobius"/>
    </source>
</evidence>
<keyword evidence="4" id="KW-0444">Lipid biosynthesis</keyword>
<feature type="binding site" evidence="18">
    <location>
        <position position="78"/>
    </location>
    <ligand>
        <name>a divalent metal cation</name>
        <dbReference type="ChEBI" id="CHEBI:60240"/>
    </ligand>
</feature>
<evidence type="ECO:0000256" key="8">
    <source>
        <dbReference type="ARBA" id="ARBA00022777"/>
    </source>
</evidence>
<keyword evidence="9 17" id="KW-0067">ATP-binding</keyword>
<keyword evidence="8 20" id="KW-0418">Kinase</keyword>
<organism evidence="20 21">
    <name type="scientific">Pararhodobacter aggregans</name>
    <dbReference type="NCBI Taxonomy" id="404875"/>
    <lineage>
        <taxon>Bacteria</taxon>
        <taxon>Pseudomonadati</taxon>
        <taxon>Pseudomonadota</taxon>
        <taxon>Alphaproteobacteria</taxon>
        <taxon>Rhodobacterales</taxon>
        <taxon>Paracoccaceae</taxon>
        <taxon>Pararhodobacter</taxon>
    </lineage>
</organism>
<feature type="transmembrane region" description="Helical" evidence="19">
    <location>
        <begin position="98"/>
        <end position="122"/>
    </location>
</feature>
<dbReference type="RefSeq" id="WP_107754996.1">
    <property type="nucleotide sequence ID" value="NZ_QBKF01000019.1"/>
</dbReference>
<reference evidence="20 21" key="1">
    <citation type="journal article" date="2011" name="Syst. Appl. Microbiol.">
        <title>Defluviimonas denitrificans gen. nov., sp. nov., and Pararhodobacter aggregans gen. nov., sp. nov., non-phototrophic Rhodobacteraceae from the biofilter of a marine aquaculture.</title>
        <authorList>
            <person name="Foesel B.U."/>
            <person name="Drake H.L."/>
            <person name="Schramm A."/>
        </authorList>
    </citation>
    <scope>NUCLEOTIDE SEQUENCE [LARGE SCALE GENOMIC DNA]</scope>
    <source>
        <strain evidence="20 21">D1-19</strain>
    </source>
</reference>
<dbReference type="EMBL" id="QDDR01000019">
    <property type="protein sequence ID" value="PVE45004.1"/>
    <property type="molecule type" value="Genomic_DNA"/>
</dbReference>
<evidence type="ECO:0000256" key="12">
    <source>
        <dbReference type="ARBA" id="ARBA00023136"/>
    </source>
</evidence>
<keyword evidence="6 19" id="KW-0812">Transmembrane</keyword>
<feature type="binding site" evidence="17">
    <location>
        <position position="30"/>
    </location>
    <ligand>
        <name>ATP</name>
        <dbReference type="ChEBI" id="CHEBI:30616"/>
    </ligand>
</feature>
<dbReference type="InterPro" id="IPR036945">
    <property type="entry name" value="DAGK_sf"/>
</dbReference>
<keyword evidence="10 19" id="KW-1133">Transmembrane helix</keyword>
<keyword evidence="7 17" id="KW-0547">Nucleotide-binding</keyword>
<feature type="active site" description="Proton acceptor" evidence="15">
    <location>
        <position position="71"/>
    </location>
</feature>
<dbReference type="InterPro" id="IPR000829">
    <property type="entry name" value="DAGK"/>
</dbReference>
<feature type="binding site" evidence="17">
    <location>
        <position position="78"/>
    </location>
    <ligand>
        <name>ATP</name>
        <dbReference type="ChEBI" id="CHEBI:30616"/>
    </ligand>
</feature>
<feature type="binding site" evidence="16">
    <location>
        <position position="11"/>
    </location>
    <ligand>
        <name>substrate</name>
    </ligand>
</feature>
<dbReference type="PANTHER" id="PTHR34299">
    <property type="entry name" value="DIACYLGLYCEROL KINASE"/>
    <property type="match status" value="1"/>
</dbReference>
<feature type="binding site" evidence="16">
    <location>
        <position position="100"/>
    </location>
    <ligand>
        <name>substrate</name>
    </ligand>
</feature>
<name>A0A2T7UK12_9RHOB</name>
<feature type="binding site" evidence="17">
    <location>
        <position position="11"/>
    </location>
    <ligand>
        <name>ATP</name>
        <dbReference type="ChEBI" id="CHEBI:30616"/>
    </ligand>
</feature>
<dbReference type="GO" id="GO:0005524">
    <property type="term" value="F:ATP binding"/>
    <property type="evidence" value="ECO:0007669"/>
    <property type="project" value="UniProtKB-KW"/>
</dbReference>
<evidence type="ECO:0000256" key="14">
    <source>
        <dbReference type="ARBA" id="ARBA00023264"/>
    </source>
</evidence>
<evidence type="ECO:0000256" key="15">
    <source>
        <dbReference type="PIRSR" id="PIRSR600829-1"/>
    </source>
</evidence>
<proteinExistence type="inferred from homology"/>
<dbReference type="Pfam" id="PF01219">
    <property type="entry name" value="DAGK_prokar"/>
    <property type="match status" value="1"/>
</dbReference>